<protein>
    <submittedName>
        <fullName evidence="2">Uncharacterized protein</fullName>
    </submittedName>
</protein>
<keyword evidence="3" id="KW-1185">Reference proteome</keyword>
<reference evidence="2 3" key="1">
    <citation type="submission" date="2023-02" db="EMBL/GenBank/DDBJ databases">
        <title>LHISI_Scaffold_Assembly.</title>
        <authorList>
            <person name="Stuart O.P."/>
            <person name="Cleave R."/>
            <person name="Magrath M.J.L."/>
            <person name="Mikheyev A.S."/>
        </authorList>
    </citation>
    <scope>NUCLEOTIDE SEQUENCE [LARGE SCALE GENOMIC DNA]</scope>
    <source>
        <strain evidence="2">Daus_M_001</strain>
        <tissue evidence="2">Leg muscle</tissue>
    </source>
</reference>
<proteinExistence type="predicted"/>
<feature type="compositionally biased region" description="Basic and acidic residues" evidence="1">
    <location>
        <begin position="186"/>
        <end position="204"/>
    </location>
</feature>
<organism evidence="2 3">
    <name type="scientific">Dryococelus australis</name>
    <dbReference type="NCBI Taxonomy" id="614101"/>
    <lineage>
        <taxon>Eukaryota</taxon>
        <taxon>Metazoa</taxon>
        <taxon>Ecdysozoa</taxon>
        <taxon>Arthropoda</taxon>
        <taxon>Hexapoda</taxon>
        <taxon>Insecta</taxon>
        <taxon>Pterygota</taxon>
        <taxon>Neoptera</taxon>
        <taxon>Polyneoptera</taxon>
        <taxon>Phasmatodea</taxon>
        <taxon>Verophasmatodea</taxon>
        <taxon>Anareolatae</taxon>
        <taxon>Phasmatidae</taxon>
        <taxon>Eurycanthinae</taxon>
        <taxon>Dryococelus</taxon>
    </lineage>
</organism>
<feature type="region of interest" description="Disordered" evidence="1">
    <location>
        <begin position="1"/>
        <end position="20"/>
    </location>
</feature>
<dbReference type="Proteomes" id="UP001159363">
    <property type="component" value="Chromosome 2"/>
</dbReference>
<sequence length="384" mass="43297">MRLKRTERHRPARFPNAATPPGIEPVYSRYVEGTTPRSTYVGRFRATMENRDQDGSVGYRYHTPLSFSPLAKDESSGLPLSHLARWFLKCVRYIKLCACLALKESGMKLSWKGLNVQQTVIDSWRVDVHNNVGMFSGCLRRTDMSPPWTRNIDRRPRLTKLNTMSAYTCQKASSIYRNLIRLEKASQKQSSDTHKTPCDRVKWCRERKKKKKKKKKTHRARQRRRIHAKQIAVSPTYPLPIFSTTSSDSSFQLIVTEDEPAAGCSNRLFVHRGCGGVVVRLPASHQSEPGSIPGPAAPGFSHVGSCRGCLASPAQAFRPRSTLTPLHRNRLPRSKLTSTVWRQVFKADEDAPDCRLRGRGGGMLLPVWSTPDSAVNRLNGSDDN</sequence>
<evidence type="ECO:0000256" key="1">
    <source>
        <dbReference type="SAM" id="MobiDB-lite"/>
    </source>
</evidence>
<feature type="region of interest" description="Disordered" evidence="1">
    <location>
        <begin position="186"/>
        <end position="226"/>
    </location>
</feature>
<evidence type="ECO:0000313" key="3">
    <source>
        <dbReference type="Proteomes" id="UP001159363"/>
    </source>
</evidence>
<dbReference type="EMBL" id="JARBHB010000002">
    <property type="protein sequence ID" value="KAJ8892249.1"/>
    <property type="molecule type" value="Genomic_DNA"/>
</dbReference>
<feature type="compositionally biased region" description="Basic residues" evidence="1">
    <location>
        <begin position="205"/>
        <end position="226"/>
    </location>
</feature>
<feature type="compositionally biased region" description="Basic residues" evidence="1">
    <location>
        <begin position="1"/>
        <end position="12"/>
    </location>
</feature>
<evidence type="ECO:0000313" key="2">
    <source>
        <dbReference type="EMBL" id="KAJ8892249.1"/>
    </source>
</evidence>
<accession>A0ABQ9I6I0</accession>
<comment type="caution">
    <text evidence="2">The sequence shown here is derived from an EMBL/GenBank/DDBJ whole genome shotgun (WGS) entry which is preliminary data.</text>
</comment>
<name>A0ABQ9I6I0_9NEOP</name>
<gene>
    <name evidence="2" type="ORF">PR048_004829</name>
</gene>